<comment type="catalytic activity">
    <reaction evidence="10">
        <text>Mg(2+)(in) = Mg(2+)(out)</text>
        <dbReference type="Rhea" id="RHEA:29827"/>
        <dbReference type="ChEBI" id="CHEBI:18420"/>
    </reaction>
</comment>
<dbReference type="InterPro" id="IPR002523">
    <property type="entry name" value="MgTranspt_CorA/ZnTranspt_ZntB"/>
</dbReference>
<dbReference type="FunFam" id="1.20.58.340:FF:000004">
    <property type="entry name" value="Magnesium transport protein CorA"/>
    <property type="match status" value="1"/>
</dbReference>
<dbReference type="GO" id="GO:0015095">
    <property type="term" value="F:magnesium ion transmembrane transporter activity"/>
    <property type="evidence" value="ECO:0007669"/>
    <property type="project" value="TreeGrafter"/>
</dbReference>
<dbReference type="Pfam" id="PF01544">
    <property type="entry name" value="CorA"/>
    <property type="match status" value="1"/>
</dbReference>
<evidence type="ECO:0000313" key="15">
    <source>
        <dbReference type="Proteomes" id="UP000293854"/>
    </source>
</evidence>
<keyword evidence="3" id="KW-0813">Transport</keyword>
<name>A0A143PBN7_9STAP</name>
<comment type="similarity">
    <text evidence="2">Belongs to the CorA metal ion transporter (MIT) (TC 1.A.35) family.</text>
</comment>
<evidence type="ECO:0000256" key="9">
    <source>
        <dbReference type="ARBA" id="ARBA00023136"/>
    </source>
</evidence>
<dbReference type="PANTHER" id="PTHR46494">
    <property type="entry name" value="CORA FAMILY METAL ION TRANSPORTER (EUROFUNG)"/>
    <property type="match status" value="1"/>
</dbReference>
<dbReference type="GO" id="GO:0050897">
    <property type="term" value="F:cobalt ion binding"/>
    <property type="evidence" value="ECO:0007669"/>
    <property type="project" value="TreeGrafter"/>
</dbReference>
<dbReference type="Proteomes" id="UP000293854">
    <property type="component" value="Unassembled WGS sequence"/>
</dbReference>
<dbReference type="EMBL" id="CP068073">
    <property type="protein sequence ID" value="QQS82283.1"/>
    <property type="molecule type" value="Genomic_DNA"/>
</dbReference>
<evidence type="ECO:0000256" key="5">
    <source>
        <dbReference type="ARBA" id="ARBA00022692"/>
    </source>
</evidence>
<keyword evidence="5 12" id="KW-0812">Transmembrane</keyword>
<dbReference type="GO" id="GO:0015087">
    <property type="term" value="F:cobalt ion transmembrane transporter activity"/>
    <property type="evidence" value="ECO:0007669"/>
    <property type="project" value="TreeGrafter"/>
</dbReference>
<dbReference type="SUPFAM" id="SSF144083">
    <property type="entry name" value="Magnesium transport protein CorA, transmembrane region"/>
    <property type="match status" value="1"/>
</dbReference>
<dbReference type="OrthoDB" id="9803416at2"/>
<dbReference type="InterPro" id="IPR045863">
    <property type="entry name" value="CorA_TM1_TM2"/>
</dbReference>
<evidence type="ECO:0000256" key="11">
    <source>
        <dbReference type="ARBA" id="ARBA00045497"/>
    </source>
</evidence>
<evidence type="ECO:0000256" key="10">
    <source>
        <dbReference type="ARBA" id="ARBA00034269"/>
    </source>
</evidence>
<feature type="transmembrane region" description="Helical" evidence="12">
    <location>
        <begin position="255"/>
        <end position="278"/>
    </location>
</feature>
<evidence type="ECO:0000256" key="4">
    <source>
        <dbReference type="ARBA" id="ARBA00022475"/>
    </source>
</evidence>
<dbReference type="Gene3D" id="1.20.58.340">
    <property type="entry name" value="Magnesium transport protein CorA, transmembrane region"/>
    <property type="match status" value="2"/>
</dbReference>
<sequence>MTITCMYQDKNQNIVTTSHLDDVPKDSNFIWYDCIQPTKEERDYLQNDLNLNQDEVASSIYTLGHPDIYHNKEEDIKHIVVHTLDTKDFSARPLNITITENSLVTIHDSKVPIIDYLQKSVKNSDIKPDAEIITLKLLHEVIKSYFTYVDEIEEEVFNLEYQNVDSDQNKKMMKEVYNIRAEIIKLKRVILPMEQLAETIQESNHFVGDQHKKRMVHRILNQLKHQSATLKACEELTDEIKDNNQSYHSGRINSVINVLTILSSIFFPLTLLTGWFGMNFTNMPELHWKYSYFVFIGVMALLSIALIVLFKKKRWF</sequence>
<dbReference type="PANTHER" id="PTHR46494:SF1">
    <property type="entry name" value="CORA FAMILY METAL ION TRANSPORTER (EUROFUNG)"/>
    <property type="match status" value="1"/>
</dbReference>
<reference evidence="13 16" key="2">
    <citation type="submission" date="2021-01" db="EMBL/GenBank/DDBJ databases">
        <title>FDA dAtabase for Regulatory Grade micrObial Sequences (FDA-ARGOS): Supporting development and validation of Infectious Disease Dx tests.</title>
        <authorList>
            <person name="Sproer C."/>
            <person name="Gronow S."/>
            <person name="Severitt S."/>
            <person name="Schroder I."/>
            <person name="Tallon L."/>
            <person name="Sadzewicz L."/>
            <person name="Zhao X."/>
            <person name="Boylan J."/>
            <person name="Ott S."/>
            <person name="Bowen H."/>
            <person name="Vavikolanu K."/>
            <person name="Mehta A."/>
            <person name="Aluvathingal J."/>
            <person name="Nadendla S."/>
            <person name="Lowell S."/>
            <person name="Myers T."/>
            <person name="Yan Y."/>
            <person name="Sichtig H."/>
        </authorList>
    </citation>
    <scope>NUCLEOTIDE SEQUENCE [LARGE SCALE GENOMIC DNA]</scope>
    <source>
        <strain evidence="13 16">FDAARGOS_1148</strain>
    </source>
</reference>
<evidence type="ECO:0000256" key="8">
    <source>
        <dbReference type="ARBA" id="ARBA00023065"/>
    </source>
</evidence>
<protein>
    <submittedName>
        <fullName evidence="14">Magnesium transporter CorA</fullName>
    </submittedName>
</protein>
<dbReference type="GO" id="GO:0000287">
    <property type="term" value="F:magnesium ion binding"/>
    <property type="evidence" value="ECO:0007669"/>
    <property type="project" value="TreeGrafter"/>
</dbReference>
<evidence type="ECO:0000256" key="1">
    <source>
        <dbReference type="ARBA" id="ARBA00004651"/>
    </source>
</evidence>
<proteinExistence type="inferred from homology"/>
<evidence type="ECO:0000256" key="2">
    <source>
        <dbReference type="ARBA" id="ARBA00009765"/>
    </source>
</evidence>
<dbReference type="RefSeq" id="WP_047132059.1">
    <property type="nucleotide sequence ID" value="NZ_CP015114.1"/>
</dbReference>
<organism evidence="14 15">
    <name type="scientific">Staphylococcus condimenti</name>
    <dbReference type="NCBI Taxonomy" id="70255"/>
    <lineage>
        <taxon>Bacteria</taxon>
        <taxon>Bacillati</taxon>
        <taxon>Bacillota</taxon>
        <taxon>Bacilli</taxon>
        <taxon>Bacillales</taxon>
        <taxon>Staphylococcaceae</taxon>
        <taxon>Staphylococcus</taxon>
    </lineage>
</organism>
<comment type="subcellular location">
    <subcellularLocation>
        <location evidence="1">Cell membrane</location>
        <topology evidence="1">Multi-pass membrane protein</topology>
    </subcellularLocation>
</comment>
<dbReference type="GO" id="GO:0005886">
    <property type="term" value="C:plasma membrane"/>
    <property type="evidence" value="ECO:0007669"/>
    <property type="project" value="UniProtKB-SubCell"/>
</dbReference>
<dbReference type="Gene3D" id="3.30.460.20">
    <property type="entry name" value="CorA soluble domain-like"/>
    <property type="match status" value="1"/>
</dbReference>
<keyword evidence="4" id="KW-1003">Cell membrane</keyword>
<gene>
    <name evidence="14" type="ORF">EIG99_02975</name>
    <name evidence="13" type="ORF">I6J05_10265</name>
</gene>
<reference evidence="14 15" key="1">
    <citation type="submission" date="2018-11" db="EMBL/GenBank/DDBJ databases">
        <title>Genomic profiling of Staphylococcus species from a Poultry farm system in KwaZulu-Natal, South Africa.</title>
        <authorList>
            <person name="Amoako D.G."/>
            <person name="Somboro A.M."/>
            <person name="Abia A.L.K."/>
            <person name="Bester L.A."/>
            <person name="Essack S.Y."/>
        </authorList>
    </citation>
    <scope>NUCLEOTIDE SEQUENCE [LARGE SCALE GENOMIC DNA]</scope>
    <source>
        <strain evidence="14 15">SA11</strain>
    </source>
</reference>
<evidence type="ECO:0000313" key="14">
    <source>
        <dbReference type="EMBL" id="RZI03608.1"/>
    </source>
</evidence>
<evidence type="ECO:0000256" key="12">
    <source>
        <dbReference type="SAM" id="Phobius"/>
    </source>
</evidence>
<comment type="function">
    <text evidence="11">Mediates influx of magnesium ions. Alternates between open and closed states. Activated by low cytoplasmic Mg(2+) levels. Inactive when cytoplasmic Mg(2+) levels are high.</text>
</comment>
<dbReference type="EMBL" id="RQTE01000057">
    <property type="protein sequence ID" value="RZI03608.1"/>
    <property type="molecule type" value="Genomic_DNA"/>
</dbReference>
<keyword evidence="8" id="KW-0406">Ion transport</keyword>
<dbReference type="SUPFAM" id="SSF143865">
    <property type="entry name" value="CorA soluble domain-like"/>
    <property type="match status" value="1"/>
</dbReference>
<keyword evidence="16" id="KW-1185">Reference proteome</keyword>
<dbReference type="Proteomes" id="UP000595942">
    <property type="component" value="Chromosome"/>
</dbReference>
<accession>A0A143PBN7</accession>
<keyword evidence="9 12" id="KW-0472">Membrane</keyword>
<dbReference type="GeneID" id="93725344"/>
<dbReference type="InterPro" id="IPR045861">
    <property type="entry name" value="CorA_cytoplasmic_dom"/>
</dbReference>
<keyword evidence="6" id="KW-0460">Magnesium</keyword>
<evidence type="ECO:0000313" key="16">
    <source>
        <dbReference type="Proteomes" id="UP000595942"/>
    </source>
</evidence>
<feature type="transmembrane region" description="Helical" evidence="12">
    <location>
        <begin position="290"/>
        <end position="310"/>
    </location>
</feature>
<evidence type="ECO:0000313" key="13">
    <source>
        <dbReference type="EMBL" id="QQS82283.1"/>
    </source>
</evidence>
<evidence type="ECO:0000256" key="7">
    <source>
        <dbReference type="ARBA" id="ARBA00022989"/>
    </source>
</evidence>
<evidence type="ECO:0000256" key="3">
    <source>
        <dbReference type="ARBA" id="ARBA00022448"/>
    </source>
</evidence>
<dbReference type="AlphaFoldDB" id="A0A143PBN7"/>
<keyword evidence="7 12" id="KW-1133">Transmembrane helix</keyword>
<evidence type="ECO:0000256" key="6">
    <source>
        <dbReference type="ARBA" id="ARBA00022842"/>
    </source>
</evidence>
<dbReference type="KEGG" id="scv:A4G25_08255"/>